<dbReference type="PANTHER" id="PTHR43477:SF1">
    <property type="entry name" value="DIHYDROANTICAPSIN 7-DEHYDROGENASE"/>
    <property type="match status" value="1"/>
</dbReference>
<dbReference type="InterPro" id="IPR051122">
    <property type="entry name" value="SDR_DHRS6-like"/>
</dbReference>
<gene>
    <name evidence="3" type="ORF">ABA31_19390</name>
</gene>
<proteinExistence type="inferred from homology"/>
<keyword evidence="2" id="KW-0560">Oxidoreductase</keyword>
<evidence type="ECO:0000256" key="1">
    <source>
        <dbReference type="ARBA" id="ARBA00006484"/>
    </source>
</evidence>
<comment type="similarity">
    <text evidence="1">Belongs to the short-chain dehydrogenases/reductases (SDR) family.</text>
</comment>
<dbReference type="Gene3D" id="3.40.50.720">
    <property type="entry name" value="NAD(P)-binding Rossmann-like Domain"/>
    <property type="match status" value="1"/>
</dbReference>
<name>A0AA87RJU1_9MICO</name>
<accession>A0AA87RJU1</accession>
<evidence type="ECO:0000313" key="4">
    <source>
        <dbReference type="Proteomes" id="UP000321749"/>
    </source>
</evidence>
<evidence type="ECO:0000313" key="3">
    <source>
        <dbReference type="EMBL" id="GEK80588.1"/>
    </source>
</evidence>
<dbReference type="GO" id="GO:0016491">
    <property type="term" value="F:oxidoreductase activity"/>
    <property type="evidence" value="ECO:0007669"/>
    <property type="project" value="UniProtKB-KW"/>
</dbReference>
<dbReference type="Proteomes" id="UP000321749">
    <property type="component" value="Unassembled WGS sequence"/>
</dbReference>
<dbReference type="EMBL" id="BJUU01000011">
    <property type="protein sequence ID" value="GEK80588.1"/>
    <property type="molecule type" value="Genomic_DNA"/>
</dbReference>
<dbReference type="SUPFAM" id="SSF51735">
    <property type="entry name" value="NAD(P)-binding Rossmann-fold domains"/>
    <property type="match status" value="1"/>
</dbReference>
<dbReference type="PRINTS" id="PR00081">
    <property type="entry name" value="GDHRDH"/>
</dbReference>
<dbReference type="PANTHER" id="PTHR43477">
    <property type="entry name" value="DIHYDROANTICAPSIN 7-DEHYDROGENASE"/>
    <property type="match status" value="1"/>
</dbReference>
<evidence type="ECO:0000256" key="2">
    <source>
        <dbReference type="ARBA" id="ARBA00023002"/>
    </source>
</evidence>
<reference evidence="3 4" key="1">
    <citation type="submission" date="2019-07" db="EMBL/GenBank/DDBJ databases">
        <title>Whole genome shotgun sequence of Agrococcus baldri NBRC 103055.</title>
        <authorList>
            <person name="Hosoyama A."/>
            <person name="Uohara A."/>
            <person name="Ohji S."/>
            <person name="Ichikawa N."/>
        </authorList>
    </citation>
    <scope>NUCLEOTIDE SEQUENCE [LARGE SCALE GENOMIC DNA]</scope>
    <source>
        <strain evidence="3 4">NBRC 103055</strain>
    </source>
</reference>
<organism evidence="3 4">
    <name type="scientific">Agrococcus baldri</name>
    <dbReference type="NCBI Taxonomy" id="153730"/>
    <lineage>
        <taxon>Bacteria</taxon>
        <taxon>Bacillati</taxon>
        <taxon>Actinomycetota</taxon>
        <taxon>Actinomycetes</taxon>
        <taxon>Micrococcales</taxon>
        <taxon>Microbacteriaceae</taxon>
        <taxon>Agrococcus</taxon>
    </lineage>
</organism>
<dbReference type="InterPro" id="IPR036291">
    <property type="entry name" value="NAD(P)-bd_dom_sf"/>
</dbReference>
<comment type="caution">
    <text evidence="3">The sequence shown here is derived from an EMBL/GenBank/DDBJ whole genome shotgun (WGS) entry which is preliminary data.</text>
</comment>
<dbReference type="Pfam" id="PF13561">
    <property type="entry name" value="adh_short_C2"/>
    <property type="match status" value="1"/>
</dbReference>
<dbReference type="InterPro" id="IPR002347">
    <property type="entry name" value="SDR_fam"/>
</dbReference>
<dbReference type="AlphaFoldDB" id="A0AA87RJU1"/>
<sequence length="247" mass="25042">MRDMRPPWHRRAARARGAYGGGMDLQLTDRVILVVGGTGLIGSAVAEAARAEGATVITAARGEGADVQLDGADAASVDTAIARVLERHGRIDGLVIAAAPPAQSLDPERASDPAQVSQAVDDKAMTFLRIANAVIPHMREAGAGRIVGLSGQNALMTGSITGAVRNAALIIAAQSLADELAGTGVAVNVVNPGPVTETASSEVPAGKPGESTPQQVADLVVMLLSPRLAVSSESIASGHRFRGAVAL</sequence>
<dbReference type="CDD" id="cd05233">
    <property type="entry name" value="SDR_c"/>
    <property type="match status" value="1"/>
</dbReference>
<keyword evidence="4" id="KW-1185">Reference proteome</keyword>
<protein>
    <submittedName>
        <fullName evidence="3">Dehydrogenase</fullName>
    </submittedName>
</protein>